<evidence type="ECO:0000259" key="6">
    <source>
        <dbReference type="Pfam" id="PF04991"/>
    </source>
</evidence>
<evidence type="ECO:0000313" key="7">
    <source>
        <dbReference type="EMBL" id="QBM90382.1"/>
    </source>
</evidence>
<feature type="domain" description="LicD/FKTN/FKRP nucleotidyltransferase" evidence="6">
    <location>
        <begin position="447"/>
        <end position="552"/>
    </location>
</feature>
<dbReference type="Pfam" id="PF04991">
    <property type="entry name" value="LicD"/>
    <property type="match status" value="1"/>
</dbReference>
<evidence type="ECO:0000256" key="2">
    <source>
        <dbReference type="ARBA" id="ARBA00022692"/>
    </source>
</evidence>
<dbReference type="Proteomes" id="UP000292447">
    <property type="component" value="Chromosome V"/>
</dbReference>
<sequence length="768" mass="90270">MLWYLQRIPKKLAVSALAAVLLAQIFLLSYFHVFRPSFQLNPTKNAFLPSLKFQQKAAKLLRSVHTDKERFWWTESALQHLEVEIPASKVFAASGSDGKAELFYDPRHPRLTLAVYLDELRRIGNSAELPVLPFHWADWADVTYLNTHTKNDRARNLSCEDLASRIRGHPDPGSFCKDRDEISEPELEKMGFKSREQLPKAVIYGHCSHKYPAFNDIRVFMAKSYTMTHLPKPFKVIILNDSIGGGTFEFTVDQTQDSNQRLEYNGLAERFAVLKKKNFFRTMFHDDMINFNPTAVYQELVNTVKPRILDPIEDVMNMRHTVKSAAGSNKDLVLEKRHFHYPKELIQTQINQYEQIQARDVFRQSYLDGLKECANYNGTNEPTYFKMAVLDVREPRNTRKEGGWHYDWRFFNDALFYRKEGWTKVERAERAHIILERLLRNWNRFAEEKGLVSWIMHGPLLSWFWNGMMFPYDIDVDIQMPISELIRLAKDFNQTLVVENPAEGYGRYLIDVGTYIHNRERSRTGNHIDARFIDVDSGIYIDITGLSKSVSRLPMLYKAKPIVRKTGPNDEVYNDRRMHFYTLPQLQPLHYSMMGGVPMYIPNQISARLRWEYEHGLDRYEYRGWFFVPKLQLWITREKLVTHFAKSDYVNGENRFDAQKMVARIKGMSDEDGLRLLQDDEILAEYYLTSKSTDWHEREKSFLFTSDGQDNMTALEDPSKRRAYDDLVGEIEFTKPFRKALYEYEVFDRLNHQKKDKSTERFVGPLKD</sequence>
<dbReference type="GO" id="GO:0016020">
    <property type="term" value="C:membrane"/>
    <property type="evidence" value="ECO:0007669"/>
    <property type="project" value="UniProtKB-SubCell"/>
</dbReference>
<keyword evidence="4 5" id="KW-0472">Membrane</keyword>
<dbReference type="GO" id="GO:0009100">
    <property type="term" value="P:glycoprotein metabolic process"/>
    <property type="evidence" value="ECO:0007669"/>
    <property type="project" value="UniProtKB-ARBA"/>
</dbReference>
<gene>
    <name evidence="7" type="primary">MPUL0E06310</name>
    <name evidence="7" type="ORF">METSCH_E06310</name>
</gene>
<feature type="transmembrane region" description="Helical" evidence="5">
    <location>
        <begin position="12"/>
        <end position="33"/>
    </location>
</feature>
<organism evidence="7 8">
    <name type="scientific">Metschnikowia aff. pulcherrima</name>
    <dbReference type="NCBI Taxonomy" id="2163413"/>
    <lineage>
        <taxon>Eukaryota</taxon>
        <taxon>Fungi</taxon>
        <taxon>Dikarya</taxon>
        <taxon>Ascomycota</taxon>
        <taxon>Saccharomycotina</taxon>
        <taxon>Pichiomycetes</taxon>
        <taxon>Metschnikowiaceae</taxon>
        <taxon>Metschnikowia</taxon>
    </lineage>
</organism>
<evidence type="ECO:0000256" key="5">
    <source>
        <dbReference type="SAM" id="Phobius"/>
    </source>
</evidence>
<evidence type="ECO:0000256" key="4">
    <source>
        <dbReference type="ARBA" id="ARBA00023136"/>
    </source>
</evidence>
<name>A0A4P6XS48_9ASCO</name>
<proteinExistence type="predicted"/>
<protein>
    <submittedName>
        <fullName evidence="7">LicD family protein</fullName>
    </submittedName>
</protein>
<keyword evidence="2 5" id="KW-0812">Transmembrane</keyword>
<dbReference type="STRING" id="2163413.A0A4P6XS48"/>
<dbReference type="AlphaFoldDB" id="A0A4P6XS48"/>
<reference evidence="8" key="1">
    <citation type="submission" date="2019-03" db="EMBL/GenBank/DDBJ databases">
        <title>Snf2 controls pulcherriminic acid biosynthesis and connects pigmentation and antifungal activity of the yeast Metschnikowia pulcherrima.</title>
        <authorList>
            <person name="Gore-Lloyd D."/>
            <person name="Sumann I."/>
            <person name="Brachmann A.O."/>
            <person name="Schneeberger K."/>
            <person name="Ortiz-Merino R.A."/>
            <person name="Moreno-Beltran M."/>
            <person name="Schlaefli M."/>
            <person name="Kirner P."/>
            <person name="Santos Kron A."/>
            <person name="Wolfe K.H."/>
            <person name="Piel J."/>
            <person name="Ahrens C.H."/>
            <person name="Henk D."/>
            <person name="Freimoser F.M."/>
        </authorList>
    </citation>
    <scope>NUCLEOTIDE SEQUENCE [LARGE SCALE GENOMIC DNA]</scope>
    <source>
        <strain evidence="8">APC 1.2</strain>
    </source>
</reference>
<keyword evidence="3 5" id="KW-1133">Transmembrane helix</keyword>
<dbReference type="PANTHER" id="PTHR15407">
    <property type="entry name" value="FUKUTIN-RELATED"/>
    <property type="match status" value="1"/>
</dbReference>
<evidence type="ECO:0000313" key="8">
    <source>
        <dbReference type="Proteomes" id="UP000292447"/>
    </source>
</evidence>
<keyword evidence="8" id="KW-1185">Reference proteome</keyword>
<dbReference type="InterPro" id="IPR007074">
    <property type="entry name" value="LicD/FKTN/FKRP_NTP_transf"/>
</dbReference>
<dbReference type="EMBL" id="CP034460">
    <property type="protein sequence ID" value="QBM90382.1"/>
    <property type="molecule type" value="Genomic_DNA"/>
</dbReference>
<accession>A0A4P6XS48</accession>
<comment type="subcellular location">
    <subcellularLocation>
        <location evidence="1">Membrane</location>
        <topology evidence="1">Single-pass membrane protein</topology>
    </subcellularLocation>
</comment>
<evidence type="ECO:0000256" key="3">
    <source>
        <dbReference type="ARBA" id="ARBA00022989"/>
    </source>
</evidence>
<dbReference type="PANTHER" id="PTHR15407:SF28">
    <property type="entry name" value="RIBITOL-5-PHOSPHATE TRANSFERASE FKTN"/>
    <property type="match status" value="1"/>
</dbReference>
<evidence type="ECO:0000256" key="1">
    <source>
        <dbReference type="ARBA" id="ARBA00004167"/>
    </source>
</evidence>
<dbReference type="InterPro" id="IPR009644">
    <property type="entry name" value="FKTN/MNN4/W02B3.4-1"/>
</dbReference>